<evidence type="ECO:0000313" key="3">
    <source>
        <dbReference type="Proteomes" id="UP000515734"/>
    </source>
</evidence>
<sequence length="218" mass="23993">MIVNRVAAATEHLSAIQVCSPNTLLDAGANKGQFSLAFRALRPGARIIAFEPLPEAADIFERLFLGDELVRLQRVALADAEGQAEFYVADRADSSSLLEPGEGQARAFGVRSTSTLQVPVKRLDTCVDIAHLPRPIFLKVDVQGGELGVFEGFNQLNEIDFIYVELSFIELYIGQPIFEDVTSYLSGRGFRIMGVFNQVVTAEYGPTQVDVLFHRTQV</sequence>
<dbReference type="EMBL" id="AP023287">
    <property type="protein sequence ID" value="BCI51724.1"/>
    <property type="molecule type" value="Genomic_DNA"/>
</dbReference>
<dbReference type="AlphaFoldDB" id="A0A6S6NZ09"/>
<name>A0A6S6NZ09_9MYCO</name>
<reference evidence="2 3" key="1">
    <citation type="submission" date="2020-07" db="EMBL/GenBank/DDBJ databases">
        <title>Complete genome sequence of Mycolicibacterium litorale like strain isolated from cardiac implantable electronic device infection.</title>
        <authorList>
            <person name="Fukano H."/>
            <person name="Miyama H."/>
            <person name="Hoshino Y."/>
        </authorList>
    </citation>
    <scope>NUCLEOTIDE SEQUENCE [LARGE SCALE GENOMIC DNA]</scope>
    <source>
        <strain evidence="2 3">NIIDNTM18</strain>
    </source>
</reference>
<dbReference type="SUPFAM" id="SSF53335">
    <property type="entry name" value="S-adenosyl-L-methionine-dependent methyltransferases"/>
    <property type="match status" value="1"/>
</dbReference>
<dbReference type="PANTHER" id="PTHR36973:SF4">
    <property type="entry name" value="NODULATION PROTEIN"/>
    <property type="match status" value="1"/>
</dbReference>
<dbReference type="Gene3D" id="3.40.50.150">
    <property type="entry name" value="Vaccinia Virus protein VP39"/>
    <property type="match status" value="1"/>
</dbReference>
<protein>
    <recommendedName>
        <fullName evidence="1">Methyltransferase FkbM domain-containing protein</fullName>
    </recommendedName>
</protein>
<dbReference type="GO" id="GO:0008171">
    <property type="term" value="F:O-methyltransferase activity"/>
    <property type="evidence" value="ECO:0007669"/>
    <property type="project" value="TreeGrafter"/>
</dbReference>
<organism evidence="2 3">
    <name type="scientific">Mycolicibacterium litorale</name>
    <dbReference type="NCBI Taxonomy" id="758802"/>
    <lineage>
        <taxon>Bacteria</taxon>
        <taxon>Bacillati</taxon>
        <taxon>Actinomycetota</taxon>
        <taxon>Actinomycetes</taxon>
        <taxon>Mycobacteriales</taxon>
        <taxon>Mycobacteriaceae</taxon>
        <taxon>Mycolicibacterium</taxon>
    </lineage>
</organism>
<evidence type="ECO:0000259" key="1">
    <source>
        <dbReference type="Pfam" id="PF05050"/>
    </source>
</evidence>
<dbReference type="NCBIfam" id="TIGR01444">
    <property type="entry name" value="fkbM_fam"/>
    <property type="match status" value="1"/>
</dbReference>
<accession>A0A6S6NZ09</accession>
<dbReference type="Proteomes" id="UP000515734">
    <property type="component" value="Chromosome"/>
</dbReference>
<dbReference type="Pfam" id="PF05050">
    <property type="entry name" value="Methyltransf_21"/>
    <property type="match status" value="1"/>
</dbReference>
<proteinExistence type="predicted"/>
<dbReference type="InterPro" id="IPR006342">
    <property type="entry name" value="FkbM_mtfrase"/>
</dbReference>
<evidence type="ECO:0000313" key="2">
    <source>
        <dbReference type="EMBL" id="BCI51724.1"/>
    </source>
</evidence>
<feature type="domain" description="Methyltransferase FkbM" evidence="1">
    <location>
        <begin position="26"/>
        <end position="192"/>
    </location>
</feature>
<dbReference type="InterPro" id="IPR029063">
    <property type="entry name" value="SAM-dependent_MTases_sf"/>
</dbReference>
<dbReference type="InterPro" id="IPR053188">
    <property type="entry name" value="FkbM_Methyltransferase"/>
</dbReference>
<dbReference type="RefSeq" id="WP_185296224.1">
    <property type="nucleotide sequence ID" value="NZ_AP023287.1"/>
</dbReference>
<dbReference type="PANTHER" id="PTHR36973">
    <property type="entry name" value="SLL1456 PROTEIN-RELATED"/>
    <property type="match status" value="1"/>
</dbReference>
<gene>
    <name evidence="2" type="ORF">NIIDNTM18_10020</name>
</gene>